<evidence type="ECO:0000259" key="7">
    <source>
        <dbReference type="Pfam" id="PF14824"/>
    </source>
</evidence>
<dbReference type="Gene3D" id="3.40.50.720">
    <property type="entry name" value="NAD(P)-binding Rossmann-like Domain"/>
    <property type="match status" value="1"/>
</dbReference>
<evidence type="ECO:0000313" key="8">
    <source>
        <dbReference type="EMBL" id="PWU69057.1"/>
    </source>
</evidence>
<dbReference type="EMBL" id="QGTD01000008">
    <property type="protein sequence ID" value="PWU69057.1"/>
    <property type="molecule type" value="Genomic_DNA"/>
</dbReference>
<dbReference type="SUPFAM" id="SSF75615">
    <property type="entry name" value="Siroheme synthase middle domains-like"/>
    <property type="match status" value="1"/>
</dbReference>
<comment type="catalytic activity">
    <reaction evidence="6">
        <text>precorrin-2 + NAD(+) = sirohydrochlorin + NADH + 2 H(+)</text>
        <dbReference type="Rhea" id="RHEA:15613"/>
        <dbReference type="ChEBI" id="CHEBI:15378"/>
        <dbReference type="ChEBI" id="CHEBI:57540"/>
        <dbReference type="ChEBI" id="CHEBI:57945"/>
        <dbReference type="ChEBI" id="CHEBI:58351"/>
        <dbReference type="ChEBI" id="CHEBI:58827"/>
        <dbReference type="EC" id="1.3.1.76"/>
    </reaction>
</comment>
<protein>
    <recommendedName>
        <fullName evidence="2">precorrin-2 dehydrogenase</fullName>
        <ecNumber evidence="2">1.3.1.76</ecNumber>
    </recommendedName>
</protein>
<evidence type="ECO:0000256" key="3">
    <source>
        <dbReference type="ARBA" id="ARBA00023002"/>
    </source>
</evidence>
<dbReference type="UniPathway" id="UPA00262">
    <property type="reaction ID" value="UER00222"/>
</dbReference>
<accession>A0A317KZV2</accession>
<dbReference type="InterPro" id="IPR042518">
    <property type="entry name" value="SirC_C"/>
</dbReference>
<evidence type="ECO:0000256" key="1">
    <source>
        <dbReference type="ARBA" id="ARBA00005010"/>
    </source>
</evidence>
<evidence type="ECO:0000256" key="2">
    <source>
        <dbReference type="ARBA" id="ARBA00012400"/>
    </source>
</evidence>
<comment type="caution">
    <text evidence="8">The sequence shown here is derived from an EMBL/GenBank/DDBJ whole genome shotgun (WGS) entry which is preliminary data.</text>
</comment>
<dbReference type="SUPFAM" id="SSF51735">
    <property type="entry name" value="NAD(P)-binding Rossmann-fold domains"/>
    <property type="match status" value="1"/>
</dbReference>
<dbReference type="Pfam" id="PF22440">
    <property type="entry name" value="SirC_C"/>
    <property type="match status" value="1"/>
</dbReference>
<dbReference type="PANTHER" id="PTHR35330">
    <property type="entry name" value="SIROHEME BIOSYNTHESIS PROTEIN MET8"/>
    <property type="match status" value="1"/>
</dbReference>
<reference evidence="8 9" key="1">
    <citation type="submission" date="2018-05" db="EMBL/GenBank/DDBJ databases">
        <title>Genomic analysis of Gracilibacillus dipsosauri DD1 reveals novel features of a salt-tolerant amylase.</title>
        <authorList>
            <person name="Deutch C.E."/>
            <person name="Yang S."/>
        </authorList>
    </citation>
    <scope>NUCLEOTIDE SEQUENCE [LARGE SCALE GENOMIC DNA]</scope>
    <source>
        <strain evidence="8 9">DD1</strain>
    </source>
</reference>
<dbReference type="InterPro" id="IPR006367">
    <property type="entry name" value="Sirohaem_synthase_N"/>
</dbReference>
<proteinExistence type="predicted"/>
<dbReference type="PANTHER" id="PTHR35330:SF1">
    <property type="entry name" value="SIROHEME BIOSYNTHESIS PROTEIN MET8"/>
    <property type="match status" value="1"/>
</dbReference>
<dbReference type="GO" id="GO:0043115">
    <property type="term" value="F:precorrin-2 dehydrogenase activity"/>
    <property type="evidence" value="ECO:0007669"/>
    <property type="project" value="UniProtKB-EC"/>
</dbReference>
<dbReference type="InterPro" id="IPR028281">
    <property type="entry name" value="Sirohaem_synthase_central"/>
</dbReference>
<feature type="domain" description="Siroheme synthase central" evidence="7">
    <location>
        <begin position="118"/>
        <end position="143"/>
    </location>
</feature>
<dbReference type="Pfam" id="PF13241">
    <property type="entry name" value="NAD_binding_7"/>
    <property type="match status" value="1"/>
</dbReference>
<organism evidence="8 9">
    <name type="scientific">Gracilibacillus dipsosauri</name>
    <dbReference type="NCBI Taxonomy" id="178340"/>
    <lineage>
        <taxon>Bacteria</taxon>
        <taxon>Bacillati</taxon>
        <taxon>Bacillota</taxon>
        <taxon>Bacilli</taxon>
        <taxon>Bacillales</taxon>
        <taxon>Bacillaceae</taxon>
        <taxon>Gracilibacillus</taxon>
    </lineage>
</organism>
<comment type="pathway">
    <text evidence="1">Porphyrin-containing compound metabolism; siroheme biosynthesis; sirohydrochlorin from precorrin-2: step 1/1.</text>
</comment>
<evidence type="ECO:0000256" key="6">
    <source>
        <dbReference type="ARBA" id="ARBA00047561"/>
    </source>
</evidence>
<dbReference type="Pfam" id="PF14824">
    <property type="entry name" value="Sirohm_synth_M"/>
    <property type="match status" value="1"/>
</dbReference>
<dbReference type="Gene3D" id="1.10.8.610">
    <property type="entry name" value="SirC, precorrin-2 dehydrogenase, C-terminal helical domain-like"/>
    <property type="match status" value="1"/>
</dbReference>
<evidence type="ECO:0000313" key="9">
    <source>
        <dbReference type="Proteomes" id="UP000245624"/>
    </source>
</evidence>
<dbReference type="RefSeq" id="WP_109984558.1">
    <property type="nucleotide sequence ID" value="NZ_QGTD01000008.1"/>
</dbReference>
<gene>
    <name evidence="8" type="ORF">DLJ74_11645</name>
</gene>
<keyword evidence="5" id="KW-0627">Porphyrin biosynthesis</keyword>
<dbReference type="OrthoDB" id="9773765at2"/>
<sequence>MTKIPMMVSLSNKKVVIIGGGQISERKTCRLVEYGIKPTLISPSITEGLRQMIQHYDLNWIKKECSPSDLPYYDVIIIATNCSSVNQMILDHKPKHAWVNATHHASKGEIEFPIALRRGKLQIAISTGGSSPILAKKIKAQLEHDFPEDYETYIDFLHQARSLLKQAKVGSNIRIELLEKIVNKPIYKVEGQKNFLNMLKEQYLFHNKKKH</sequence>
<dbReference type="InterPro" id="IPR036291">
    <property type="entry name" value="NAD(P)-bd_dom_sf"/>
</dbReference>
<dbReference type="GO" id="GO:0004325">
    <property type="term" value="F:ferrochelatase activity"/>
    <property type="evidence" value="ECO:0007669"/>
    <property type="project" value="InterPro"/>
</dbReference>
<dbReference type="EC" id="1.3.1.76" evidence="2"/>
<name>A0A317KZV2_9BACI</name>
<keyword evidence="9" id="KW-1185">Reference proteome</keyword>
<keyword evidence="3" id="KW-0560">Oxidoreductase</keyword>
<dbReference type="InterPro" id="IPR028161">
    <property type="entry name" value="Met8-like"/>
</dbReference>
<evidence type="ECO:0000256" key="4">
    <source>
        <dbReference type="ARBA" id="ARBA00023027"/>
    </source>
</evidence>
<keyword evidence="4" id="KW-0520">NAD</keyword>
<dbReference type="NCBIfam" id="TIGR01470">
    <property type="entry name" value="cysG_Nterm"/>
    <property type="match status" value="1"/>
</dbReference>
<dbReference type="Proteomes" id="UP000245624">
    <property type="component" value="Unassembled WGS sequence"/>
</dbReference>
<evidence type="ECO:0000256" key="5">
    <source>
        <dbReference type="ARBA" id="ARBA00023244"/>
    </source>
</evidence>
<dbReference type="GO" id="GO:0019354">
    <property type="term" value="P:siroheme biosynthetic process"/>
    <property type="evidence" value="ECO:0007669"/>
    <property type="project" value="UniProtKB-UniPathway"/>
</dbReference>
<dbReference type="AlphaFoldDB" id="A0A317KZV2"/>